<protein>
    <submittedName>
        <fullName evidence="1">Uncharacterized protein</fullName>
    </submittedName>
</protein>
<keyword evidence="2" id="KW-1185">Reference proteome</keyword>
<gene>
    <name evidence="1" type="ORF">GCM10010841_25810</name>
</gene>
<accession>A0ABQ2GVY7</accession>
<comment type="caution">
    <text evidence="1">The sequence shown here is derived from an EMBL/GenBank/DDBJ whole genome shotgun (WGS) entry which is preliminary data.</text>
</comment>
<reference evidence="2" key="1">
    <citation type="journal article" date="2019" name="Int. J. Syst. Evol. Microbiol.">
        <title>The Global Catalogue of Microorganisms (GCM) 10K type strain sequencing project: providing services to taxonomists for standard genome sequencing and annotation.</title>
        <authorList>
            <consortium name="The Broad Institute Genomics Platform"/>
            <consortium name="The Broad Institute Genome Sequencing Center for Infectious Disease"/>
            <person name="Wu L."/>
            <person name="Ma J."/>
        </authorList>
    </citation>
    <scope>NUCLEOTIDE SEQUENCE [LARGE SCALE GENOMIC DNA]</scope>
    <source>
        <strain evidence="2">JCM 15443</strain>
    </source>
</reference>
<name>A0ABQ2GVY7_9DEIO</name>
<sequence length="51" mass="5555">MIPDFWSSLIASPPVSDSLEKDSSGLSREVIPWILSFGSRVSILGPDHTRA</sequence>
<evidence type="ECO:0000313" key="1">
    <source>
        <dbReference type="EMBL" id="GGM16316.1"/>
    </source>
</evidence>
<organism evidence="1 2">
    <name type="scientific">Deinococcus aerophilus</name>
    <dbReference type="NCBI Taxonomy" id="522488"/>
    <lineage>
        <taxon>Bacteria</taxon>
        <taxon>Thermotogati</taxon>
        <taxon>Deinococcota</taxon>
        <taxon>Deinococci</taxon>
        <taxon>Deinococcales</taxon>
        <taxon>Deinococcaceae</taxon>
        <taxon>Deinococcus</taxon>
    </lineage>
</organism>
<dbReference type="EMBL" id="BMOM01000024">
    <property type="protein sequence ID" value="GGM16316.1"/>
    <property type="molecule type" value="Genomic_DNA"/>
</dbReference>
<dbReference type="Proteomes" id="UP000661918">
    <property type="component" value="Unassembled WGS sequence"/>
</dbReference>
<evidence type="ECO:0000313" key="2">
    <source>
        <dbReference type="Proteomes" id="UP000661918"/>
    </source>
</evidence>
<proteinExistence type="predicted"/>